<evidence type="ECO:0000259" key="1">
    <source>
        <dbReference type="Pfam" id="PF13767"/>
    </source>
</evidence>
<dbReference type="Proteomes" id="UP000076555">
    <property type="component" value="Unassembled WGS sequence"/>
</dbReference>
<evidence type="ECO:0000313" key="2">
    <source>
        <dbReference type="EMBL" id="KZL49888.1"/>
    </source>
</evidence>
<dbReference type="OrthoDB" id="565076at2"/>
<reference evidence="2 3" key="1">
    <citation type="submission" date="2016-04" db="EMBL/GenBank/DDBJ databases">
        <title>Draft Genome Assembly of the Bloom-forming Cyanobacterium Nodularia spumigena Strain CENA596 in Shrimp Production Ponds.</title>
        <authorList>
            <person name="Popin R.V."/>
            <person name="Rigonato J."/>
            <person name="Abreu V.A."/>
            <person name="Andreote A.P."/>
            <person name="Silveira S.B."/>
            <person name="Odebrecht C."/>
            <person name="Fiore M.F."/>
        </authorList>
    </citation>
    <scope>NUCLEOTIDE SEQUENCE [LARGE SCALE GENOMIC DNA]</scope>
    <source>
        <strain evidence="2 3">CENA596</strain>
    </source>
</reference>
<dbReference type="Pfam" id="PF13767">
    <property type="entry name" value="DUF4168"/>
    <property type="match status" value="1"/>
</dbReference>
<organism evidence="2 3">
    <name type="scientific">Nodularia spumigena CENA596</name>
    <dbReference type="NCBI Taxonomy" id="1819295"/>
    <lineage>
        <taxon>Bacteria</taxon>
        <taxon>Bacillati</taxon>
        <taxon>Cyanobacteriota</taxon>
        <taxon>Cyanophyceae</taxon>
        <taxon>Nostocales</taxon>
        <taxon>Nodulariaceae</taxon>
        <taxon>Nodularia</taxon>
    </lineage>
</organism>
<evidence type="ECO:0000313" key="3">
    <source>
        <dbReference type="Proteomes" id="UP000076555"/>
    </source>
</evidence>
<name>A0A166JMA1_NODSP</name>
<feature type="domain" description="DUF4168" evidence="1">
    <location>
        <begin position="55"/>
        <end position="148"/>
    </location>
</feature>
<sequence>MKRFPNLFFQPSLQLLFPQSLFFGILTTASLVTSSLTFSPHADAQTPAVNNSVNNTDITSYAQAVLAMETPRQQAFDEIKKLIGGGEIPKIICNDSNSMNGLPRKVQNIAVTYCEDSKKIVENNGLSIDLFNKITVELQNNNNLKREVYNTLIRLQKTPETR</sequence>
<dbReference type="InterPro" id="IPR025433">
    <property type="entry name" value="DUF4168"/>
</dbReference>
<comment type="caution">
    <text evidence="2">The sequence shown here is derived from an EMBL/GenBank/DDBJ whole genome shotgun (WGS) entry which is preliminary data.</text>
</comment>
<gene>
    <name evidence="2" type="ORF">A2T98_10535</name>
</gene>
<accession>A0A166JMA1</accession>
<dbReference type="EMBL" id="LWAJ01000126">
    <property type="protein sequence ID" value="KZL49888.1"/>
    <property type="molecule type" value="Genomic_DNA"/>
</dbReference>
<dbReference type="RefSeq" id="WP_063872732.1">
    <property type="nucleotide sequence ID" value="NZ_CAWMRI010000126.1"/>
</dbReference>
<proteinExistence type="predicted"/>
<protein>
    <recommendedName>
        <fullName evidence="1">DUF4168 domain-containing protein</fullName>
    </recommendedName>
</protein>
<dbReference type="AlphaFoldDB" id="A0A166JMA1"/>